<feature type="compositionally biased region" description="Low complexity" evidence="1">
    <location>
        <begin position="55"/>
        <end position="68"/>
    </location>
</feature>
<comment type="caution">
    <text evidence="2">The sequence shown here is derived from an EMBL/GenBank/DDBJ whole genome shotgun (WGS) entry which is preliminary data.</text>
</comment>
<gene>
    <name evidence="2" type="ORF">V6N11_021611</name>
</gene>
<accession>A0ABR2PBT5</accession>
<proteinExistence type="predicted"/>
<dbReference type="EMBL" id="JBBPBN010000068">
    <property type="protein sequence ID" value="KAK8985758.1"/>
    <property type="molecule type" value="Genomic_DNA"/>
</dbReference>
<sequence>MVELRSTPVEEGADPKTIDDIMDEVLVLQTQMDAMRSALLAVGIQVPPLQFPDPNNTSNSSSSGSQPT</sequence>
<protein>
    <submittedName>
        <fullName evidence="2">Uncharacterized protein</fullName>
    </submittedName>
</protein>
<evidence type="ECO:0000313" key="2">
    <source>
        <dbReference type="EMBL" id="KAK8985758.1"/>
    </source>
</evidence>
<keyword evidence="3" id="KW-1185">Reference proteome</keyword>
<feature type="region of interest" description="Disordered" evidence="1">
    <location>
        <begin position="47"/>
        <end position="68"/>
    </location>
</feature>
<dbReference type="Proteomes" id="UP001396334">
    <property type="component" value="Unassembled WGS sequence"/>
</dbReference>
<organism evidence="2 3">
    <name type="scientific">Hibiscus sabdariffa</name>
    <name type="common">roselle</name>
    <dbReference type="NCBI Taxonomy" id="183260"/>
    <lineage>
        <taxon>Eukaryota</taxon>
        <taxon>Viridiplantae</taxon>
        <taxon>Streptophyta</taxon>
        <taxon>Embryophyta</taxon>
        <taxon>Tracheophyta</taxon>
        <taxon>Spermatophyta</taxon>
        <taxon>Magnoliopsida</taxon>
        <taxon>eudicotyledons</taxon>
        <taxon>Gunneridae</taxon>
        <taxon>Pentapetalae</taxon>
        <taxon>rosids</taxon>
        <taxon>malvids</taxon>
        <taxon>Malvales</taxon>
        <taxon>Malvaceae</taxon>
        <taxon>Malvoideae</taxon>
        <taxon>Hibiscus</taxon>
    </lineage>
</organism>
<reference evidence="2 3" key="1">
    <citation type="journal article" date="2024" name="G3 (Bethesda)">
        <title>Genome assembly of Hibiscus sabdariffa L. provides insights into metabolisms of medicinal natural products.</title>
        <authorList>
            <person name="Kim T."/>
        </authorList>
    </citation>
    <scope>NUCLEOTIDE SEQUENCE [LARGE SCALE GENOMIC DNA]</scope>
    <source>
        <strain evidence="2">TK-2024</strain>
        <tissue evidence="2">Old leaves</tissue>
    </source>
</reference>
<name>A0ABR2PBT5_9ROSI</name>
<evidence type="ECO:0000313" key="3">
    <source>
        <dbReference type="Proteomes" id="UP001396334"/>
    </source>
</evidence>
<evidence type="ECO:0000256" key="1">
    <source>
        <dbReference type="SAM" id="MobiDB-lite"/>
    </source>
</evidence>